<keyword evidence="1" id="KW-0472">Membrane</keyword>
<dbReference type="AlphaFoldDB" id="A0A7V4XUJ4"/>
<protein>
    <submittedName>
        <fullName evidence="2">Uncharacterized protein</fullName>
    </submittedName>
</protein>
<reference evidence="2" key="1">
    <citation type="journal article" date="2020" name="mSystems">
        <title>Genome- and Community-Level Interaction Insights into Carbon Utilization and Element Cycling Functions of Hydrothermarchaeota in Hydrothermal Sediment.</title>
        <authorList>
            <person name="Zhou Z."/>
            <person name="Liu Y."/>
            <person name="Xu W."/>
            <person name="Pan J."/>
            <person name="Luo Z.H."/>
            <person name="Li M."/>
        </authorList>
    </citation>
    <scope>NUCLEOTIDE SEQUENCE [LARGE SCALE GENOMIC DNA]</scope>
    <source>
        <strain evidence="2">SpSt-855</strain>
    </source>
</reference>
<keyword evidence="1" id="KW-1133">Transmembrane helix</keyword>
<feature type="transmembrane region" description="Helical" evidence="1">
    <location>
        <begin position="37"/>
        <end position="57"/>
    </location>
</feature>
<gene>
    <name evidence="2" type="ORF">ENW50_11585</name>
</gene>
<evidence type="ECO:0000256" key="1">
    <source>
        <dbReference type="SAM" id="Phobius"/>
    </source>
</evidence>
<comment type="caution">
    <text evidence="2">The sequence shown here is derived from an EMBL/GenBank/DDBJ whole genome shotgun (WGS) entry which is preliminary data.</text>
</comment>
<proteinExistence type="predicted"/>
<evidence type="ECO:0000313" key="2">
    <source>
        <dbReference type="EMBL" id="HGY95307.1"/>
    </source>
</evidence>
<accession>A0A7V4XUJ4</accession>
<organism evidence="2">
    <name type="scientific">Acidobacterium capsulatum</name>
    <dbReference type="NCBI Taxonomy" id="33075"/>
    <lineage>
        <taxon>Bacteria</taxon>
        <taxon>Pseudomonadati</taxon>
        <taxon>Acidobacteriota</taxon>
        <taxon>Terriglobia</taxon>
        <taxon>Terriglobales</taxon>
        <taxon>Acidobacteriaceae</taxon>
        <taxon>Acidobacterium</taxon>
    </lineage>
</organism>
<dbReference type="EMBL" id="DTKL01000072">
    <property type="protein sequence ID" value="HGY95307.1"/>
    <property type="molecule type" value="Genomic_DNA"/>
</dbReference>
<name>A0A7V4XUJ4_9BACT</name>
<sequence length="63" mass="7091">MVKFLLWCLLFVFCWPLAILALVLYPIVWLLLLPFRIVGIAVGGALELIAAIIFLPARLLRAL</sequence>
<keyword evidence="1" id="KW-0812">Transmembrane</keyword>